<dbReference type="Gene3D" id="3.80.10.10">
    <property type="entry name" value="Ribonuclease Inhibitor"/>
    <property type="match status" value="1"/>
</dbReference>
<accession>A0A3S3M9W3</accession>
<evidence type="ECO:0000313" key="3">
    <source>
        <dbReference type="Proteomes" id="UP000283530"/>
    </source>
</evidence>
<dbReference type="InterPro" id="IPR032675">
    <property type="entry name" value="LRR_dom_sf"/>
</dbReference>
<dbReference type="OrthoDB" id="913790at2759"/>
<dbReference type="Proteomes" id="UP000283530">
    <property type="component" value="Unassembled WGS sequence"/>
</dbReference>
<feature type="domain" description="Disease resistance protein At4g27190-like leucine-rich repeats" evidence="1">
    <location>
        <begin position="32"/>
        <end position="141"/>
    </location>
</feature>
<keyword evidence="3" id="KW-1185">Reference proteome</keyword>
<dbReference type="EMBL" id="QPKB01000001">
    <property type="protein sequence ID" value="RWR72601.1"/>
    <property type="molecule type" value="Genomic_DNA"/>
</dbReference>
<sequence>MEGVRNLTSPKSFYISSCNQLTSLPDEGFQGLTSLQYLHINGCDKLRSLGEGLQVQHLNSLASLYVSGCPELAALPESLYKLTTLKTLNLFDLPELASLSEEIGNLASLKVLEIRDCPNVLSLPASLQKVTTLQTLIIASCPSLEKRCAKEKGEDWYKIAHVSVIEINGQRLQEIAGSNEIPLDIWLPPDDNFVKLNFDGSYNPFTHDAGIGGIIRSSPGTLISAYSWKVPTDNALAAEIQALCLKE</sequence>
<dbReference type="SUPFAM" id="SSF52047">
    <property type="entry name" value="RNI-like"/>
    <property type="match status" value="1"/>
</dbReference>
<evidence type="ECO:0000259" key="1">
    <source>
        <dbReference type="Pfam" id="PF23247"/>
    </source>
</evidence>
<organism evidence="2 3">
    <name type="scientific">Cinnamomum micranthum f. kanehirae</name>
    <dbReference type="NCBI Taxonomy" id="337451"/>
    <lineage>
        <taxon>Eukaryota</taxon>
        <taxon>Viridiplantae</taxon>
        <taxon>Streptophyta</taxon>
        <taxon>Embryophyta</taxon>
        <taxon>Tracheophyta</taxon>
        <taxon>Spermatophyta</taxon>
        <taxon>Magnoliopsida</taxon>
        <taxon>Magnoliidae</taxon>
        <taxon>Laurales</taxon>
        <taxon>Lauraceae</taxon>
        <taxon>Cinnamomum</taxon>
    </lineage>
</organism>
<dbReference type="PANTHER" id="PTHR36766:SF40">
    <property type="entry name" value="DISEASE RESISTANCE PROTEIN RGA3"/>
    <property type="match status" value="1"/>
</dbReference>
<dbReference type="Pfam" id="PF23247">
    <property type="entry name" value="LRR_RPS2"/>
    <property type="match status" value="1"/>
</dbReference>
<evidence type="ECO:0000313" key="2">
    <source>
        <dbReference type="EMBL" id="RWR72601.1"/>
    </source>
</evidence>
<comment type="caution">
    <text evidence="2">The sequence shown here is derived from an EMBL/GenBank/DDBJ whole genome shotgun (WGS) entry which is preliminary data.</text>
</comment>
<reference evidence="2 3" key="1">
    <citation type="journal article" date="2019" name="Nat. Plants">
        <title>Stout camphor tree genome fills gaps in understanding of flowering plant genome evolution.</title>
        <authorList>
            <person name="Chaw S.M."/>
            <person name="Liu Y.C."/>
            <person name="Wu Y.W."/>
            <person name="Wang H.Y."/>
            <person name="Lin C.I."/>
            <person name="Wu C.S."/>
            <person name="Ke H.M."/>
            <person name="Chang L.Y."/>
            <person name="Hsu C.Y."/>
            <person name="Yang H.T."/>
            <person name="Sudianto E."/>
            <person name="Hsu M.H."/>
            <person name="Wu K.P."/>
            <person name="Wang L.N."/>
            <person name="Leebens-Mack J.H."/>
            <person name="Tsai I.J."/>
        </authorList>
    </citation>
    <scope>NUCLEOTIDE SEQUENCE [LARGE SCALE GENOMIC DNA]</scope>
    <source>
        <strain evidence="3">cv. Chaw 1501</strain>
        <tissue evidence="2">Young leaves</tissue>
    </source>
</reference>
<name>A0A3S3M9W3_9MAGN</name>
<dbReference type="InterPro" id="IPR057135">
    <property type="entry name" value="At4g27190-like_LRR"/>
</dbReference>
<gene>
    <name evidence="2" type="ORF">CKAN_00083600</name>
</gene>
<proteinExistence type="predicted"/>
<dbReference type="PANTHER" id="PTHR36766">
    <property type="entry name" value="PLANT BROAD-SPECTRUM MILDEW RESISTANCE PROTEIN RPW8"/>
    <property type="match status" value="1"/>
</dbReference>
<protein>
    <recommendedName>
        <fullName evidence="1">Disease resistance protein At4g27190-like leucine-rich repeats domain-containing protein</fullName>
    </recommendedName>
</protein>
<dbReference type="AlphaFoldDB" id="A0A3S3M9W3"/>